<dbReference type="Gene3D" id="3.10.120.10">
    <property type="entry name" value="Cytochrome b5-like heme/steroid binding domain"/>
    <property type="match status" value="1"/>
</dbReference>
<reference evidence="4" key="1">
    <citation type="submission" date="2015-09" db="EMBL/GenBank/DDBJ databases">
        <title>Scylla olivacea transcriptome.</title>
        <authorList>
            <person name="Ikhwanuddin M."/>
        </authorList>
    </citation>
    <scope>NUCLEOTIDE SEQUENCE</scope>
</reference>
<dbReference type="InterPro" id="IPR050577">
    <property type="entry name" value="MAPR/NEUFC/NENF-like"/>
</dbReference>
<feature type="compositionally biased region" description="Low complexity" evidence="2">
    <location>
        <begin position="84"/>
        <end position="102"/>
    </location>
</feature>
<dbReference type="SMART" id="SM01117">
    <property type="entry name" value="Cyt-b5"/>
    <property type="match status" value="1"/>
</dbReference>
<organism evidence="4">
    <name type="scientific">Scylla olivacea</name>
    <name type="common">Orange mud crab</name>
    <name type="synonym">Cancer olivacea</name>
    <dbReference type="NCBI Taxonomy" id="85551"/>
    <lineage>
        <taxon>Eukaryota</taxon>
        <taxon>Metazoa</taxon>
        <taxon>Ecdysozoa</taxon>
        <taxon>Arthropoda</taxon>
        <taxon>Crustacea</taxon>
        <taxon>Multicrustacea</taxon>
        <taxon>Malacostraca</taxon>
        <taxon>Eumalacostraca</taxon>
        <taxon>Eucarida</taxon>
        <taxon>Decapoda</taxon>
        <taxon>Pleocyemata</taxon>
        <taxon>Brachyura</taxon>
        <taxon>Eubrachyura</taxon>
        <taxon>Portunoidea</taxon>
        <taxon>Portunidae</taxon>
        <taxon>Portuninae</taxon>
        <taxon>Scylla</taxon>
    </lineage>
</organism>
<evidence type="ECO:0000256" key="2">
    <source>
        <dbReference type="SAM" id="MobiDB-lite"/>
    </source>
</evidence>
<dbReference type="GO" id="GO:0012505">
    <property type="term" value="C:endomembrane system"/>
    <property type="evidence" value="ECO:0007669"/>
    <property type="project" value="TreeGrafter"/>
</dbReference>
<dbReference type="EMBL" id="GDRN01099472">
    <property type="protein sequence ID" value="JAI58754.1"/>
    <property type="molecule type" value="Transcribed_RNA"/>
</dbReference>
<protein>
    <recommendedName>
        <fullName evidence="3">Cytochrome b5 heme-binding domain-containing protein</fullName>
    </recommendedName>
</protein>
<name>A0A0P4VT09_SCYOL</name>
<sequence length="335" mass="38015">MNTYVKIFMVASVCVALAGVLIQEVIERHKAEITKILNENPSLKVASQTAHELFPVFKFLRPVFTYFPSLRKMLSFLQPPPESTPTTASTLPPATPATPTNTKKVKERLFTPQQLKAYDGKDANKGPYLAILGRVYNVRKGKKHYGPGGGYEFFSGRDASRAYVSGDFTEAGLIDDVSGLSSTDYIGLDEWVKFYDTDYKYVGKLIGRYYDENGEPTPYYYDTQRWISQAFAEKENDNQEKKMFPPCNSEWNPETGSRLWCTKRSGGIERDWVGVPRKLFMPGQSKSRCACVKNFGAPSHDPKRINHDRGDLDHPNLQEYPKCEPDQPECYVKLD</sequence>
<feature type="domain" description="Cytochrome b5 heme-binding" evidence="3">
    <location>
        <begin position="110"/>
        <end position="206"/>
    </location>
</feature>
<feature type="region of interest" description="Disordered" evidence="2">
    <location>
        <begin position="78"/>
        <end position="103"/>
    </location>
</feature>
<dbReference type="GO" id="GO:0016020">
    <property type="term" value="C:membrane"/>
    <property type="evidence" value="ECO:0007669"/>
    <property type="project" value="TreeGrafter"/>
</dbReference>
<accession>A0A0P4VT09</accession>
<dbReference type="Pfam" id="PF00173">
    <property type="entry name" value="Cyt-b5"/>
    <property type="match status" value="1"/>
</dbReference>
<evidence type="ECO:0000256" key="1">
    <source>
        <dbReference type="ARBA" id="ARBA00038357"/>
    </source>
</evidence>
<proteinExistence type="inferred from homology"/>
<comment type="similarity">
    <text evidence="1">Belongs to the cytochrome b5 family. MAPR subfamily.</text>
</comment>
<evidence type="ECO:0000313" key="4">
    <source>
        <dbReference type="EMBL" id="JAI58754.1"/>
    </source>
</evidence>
<evidence type="ECO:0000259" key="3">
    <source>
        <dbReference type="SMART" id="SM01117"/>
    </source>
</evidence>
<dbReference type="InterPro" id="IPR001199">
    <property type="entry name" value="Cyt_B5-like_heme/steroid-bd"/>
</dbReference>
<dbReference type="InterPro" id="IPR036400">
    <property type="entry name" value="Cyt_B5-like_heme/steroid_sf"/>
</dbReference>
<feature type="region of interest" description="Disordered" evidence="2">
    <location>
        <begin position="300"/>
        <end position="320"/>
    </location>
</feature>
<dbReference type="PANTHER" id="PTHR10281:SF4">
    <property type="entry name" value="NEUFERRICIN"/>
    <property type="match status" value="1"/>
</dbReference>
<dbReference type="PANTHER" id="PTHR10281">
    <property type="entry name" value="MEMBRANE-ASSOCIATED PROGESTERONE RECEPTOR COMPONENT-RELATED"/>
    <property type="match status" value="1"/>
</dbReference>
<dbReference type="AlphaFoldDB" id="A0A0P4VT09"/>
<dbReference type="SUPFAM" id="SSF55856">
    <property type="entry name" value="Cytochrome b5-like heme/steroid binding domain"/>
    <property type="match status" value="1"/>
</dbReference>